<dbReference type="InterPro" id="IPR051805">
    <property type="entry name" value="Dehydratase_Activator_Redct"/>
</dbReference>
<dbReference type="Pfam" id="PF01869">
    <property type="entry name" value="BcrAD_BadFG"/>
    <property type="match status" value="1"/>
</dbReference>
<name>E6PCH3_9ZZZZ</name>
<evidence type="ECO:0000256" key="3">
    <source>
        <dbReference type="ARBA" id="ARBA00023004"/>
    </source>
</evidence>
<dbReference type="CDD" id="cd24104">
    <property type="entry name" value="ASKHA_NBD_benz_CoA_BcrA_BadF"/>
    <property type="match status" value="1"/>
</dbReference>
<protein>
    <submittedName>
        <fullName evidence="6">ATPase, activator of (R)-hydroxyglutaryl-CoA dehydratase</fullName>
    </submittedName>
</protein>
<dbReference type="InterPro" id="IPR002731">
    <property type="entry name" value="ATPase_BadF"/>
</dbReference>
<comment type="cofactor">
    <cofactor evidence="1">
        <name>[4Fe-4S] cluster</name>
        <dbReference type="ChEBI" id="CHEBI:49883"/>
    </cofactor>
</comment>
<sequence>MKYAAGIDVGSTQTKCIIIDENKQIVARALTDTGANITRAGERGYEAVLAAGGIAREDVLCVVGTGYGRFKVSFGDLQITEITCHAKGASMLFPDTSTVIDMGGQDAKGISVQNGEVVDFVMNDKCAAGTGRFLSTAAETLGLALDEIGAISLKARNPVRLSTVCTVFVESDIMSYVAQGKKTEDILGGIHSAIAARTIALVRRVGLKPNYTFTGGVSLNVGMVKMLEEKLGAPLNVSPDSHYMGAIGAAVFALEHAMSTAAAS</sequence>
<dbReference type="NCBIfam" id="TIGR00241">
    <property type="entry name" value="CoA_E_activ"/>
    <property type="match status" value="1"/>
</dbReference>
<dbReference type="InterPro" id="IPR043129">
    <property type="entry name" value="ATPase_NBD"/>
</dbReference>
<gene>
    <name evidence="6" type="primary">hgdC</name>
    <name evidence="6" type="ORF">CARN1_2044</name>
</gene>
<dbReference type="Gene3D" id="3.30.420.40">
    <property type="match status" value="2"/>
</dbReference>
<evidence type="ECO:0000256" key="4">
    <source>
        <dbReference type="ARBA" id="ARBA00023014"/>
    </source>
</evidence>
<dbReference type="PANTHER" id="PTHR32329:SF2">
    <property type="entry name" value="BIFUNCTIONAL PROTEIN [INCLUDES 2-HYDROXYACYL-COA DEHYDRATASE (N-TER) AND ITS ACTIVATOR DOMAIN (C_TERM)"/>
    <property type="match status" value="1"/>
</dbReference>
<evidence type="ECO:0000259" key="5">
    <source>
        <dbReference type="Pfam" id="PF01869"/>
    </source>
</evidence>
<accession>E6PCH3</accession>
<keyword evidence="3" id="KW-0408">Iron</keyword>
<dbReference type="AlphaFoldDB" id="E6PCH3"/>
<evidence type="ECO:0000256" key="1">
    <source>
        <dbReference type="ARBA" id="ARBA00001966"/>
    </source>
</evidence>
<evidence type="ECO:0000313" key="6">
    <source>
        <dbReference type="EMBL" id="CBH74157.1"/>
    </source>
</evidence>
<organism evidence="6">
    <name type="scientific">mine drainage metagenome</name>
    <dbReference type="NCBI Taxonomy" id="410659"/>
    <lineage>
        <taxon>unclassified sequences</taxon>
        <taxon>metagenomes</taxon>
        <taxon>ecological metagenomes</taxon>
    </lineage>
</organism>
<dbReference type="InterPro" id="IPR008275">
    <property type="entry name" value="CoA_E_activase_dom"/>
</dbReference>
<feature type="domain" description="ATPase BadF/BadG/BcrA/BcrD type" evidence="5">
    <location>
        <begin position="6"/>
        <end position="253"/>
    </location>
</feature>
<keyword evidence="2" id="KW-0479">Metal-binding</keyword>
<dbReference type="EMBL" id="CABL01000001">
    <property type="protein sequence ID" value="CBH74157.1"/>
    <property type="molecule type" value="Genomic_DNA"/>
</dbReference>
<dbReference type="GO" id="GO:0046872">
    <property type="term" value="F:metal ion binding"/>
    <property type="evidence" value="ECO:0007669"/>
    <property type="project" value="UniProtKB-KW"/>
</dbReference>
<keyword evidence="4" id="KW-0411">Iron-sulfur</keyword>
<evidence type="ECO:0000256" key="2">
    <source>
        <dbReference type="ARBA" id="ARBA00022723"/>
    </source>
</evidence>
<comment type="caution">
    <text evidence="6">The sequence shown here is derived from an EMBL/GenBank/DDBJ whole genome shotgun (WGS) entry which is preliminary data.</text>
</comment>
<dbReference type="SUPFAM" id="SSF53067">
    <property type="entry name" value="Actin-like ATPase domain"/>
    <property type="match status" value="1"/>
</dbReference>
<dbReference type="GO" id="GO:0051536">
    <property type="term" value="F:iron-sulfur cluster binding"/>
    <property type="evidence" value="ECO:0007669"/>
    <property type="project" value="UniProtKB-KW"/>
</dbReference>
<dbReference type="PANTHER" id="PTHR32329">
    <property type="entry name" value="BIFUNCTIONAL PROTEIN [INCLUDES 2-HYDROXYACYL-COA DEHYDRATASE (N-TER) AND ITS ACTIVATOR DOMAIN (C_TERM)-RELATED"/>
    <property type="match status" value="1"/>
</dbReference>
<reference evidence="6" key="1">
    <citation type="submission" date="2009-10" db="EMBL/GenBank/DDBJ databases">
        <title>Diversity of trophic interactions inside an arsenic-rich microbial ecosystem.</title>
        <authorList>
            <person name="Bertin P.N."/>
            <person name="Heinrich-Salmeron A."/>
            <person name="Pelletier E."/>
            <person name="Goulhen-Chollet F."/>
            <person name="Arsene-Ploetze F."/>
            <person name="Gallien S."/>
            <person name="Calteau A."/>
            <person name="Vallenet D."/>
            <person name="Casiot C."/>
            <person name="Chane-Woon-Ming B."/>
            <person name="Giloteaux L."/>
            <person name="Barakat M."/>
            <person name="Bonnefoy V."/>
            <person name="Bruneel O."/>
            <person name="Chandler M."/>
            <person name="Cleiss J."/>
            <person name="Duran R."/>
            <person name="Elbaz-Poulichet F."/>
            <person name="Fonknechten N."/>
            <person name="Lauga B."/>
            <person name="Mornico D."/>
            <person name="Ortet P."/>
            <person name="Schaeffer C."/>
            <person name="Siguier P."/>
            <person name="Alexander Thil Smith A."/>
            <person name="Van Dorsselaer A."/>
            <person name="Weissenbach J."/>
            <person name="Medigue C."/>
            <person name="Le Paslier D."/>
        </authorList>
    </citation>
    <scope>NUCLEOTIDE SEQUENCE</scope>
</reference>
<proteinExistence type="predicted"/>